<dbReference type="Pfam" id="PF10737">
    <property type="entry name" value="GerPC"/>
    <property type="match status" value="1"/>
</dbReference>
<feature type="compositionally biased region" description="Polar residues" evidence="2">
    <location>
        <begin position="171"/>
        <end position="187"/>
    </location>
</feature>
<keyword evidence="4" id="KW-1185">Reference proteome</keyword>
<protein>
    <submittedName>
        <fullName evidence="3">Putative spore germination protein GerPC</fullName>
    </submittedName>
</protein>
<name>A0A3T1D4K7_9BACL</name>
<dbReference type="RefSeq" id="WP_157994026.1">
    <property type="nucleotide sequence ID" value="NZ_AP019400.1"/>
</dbReference>
<accession>A0A3T1D4K7</accession>
<evidence type="ECO:0000313" key="3">
    <source>
        <dbReference type="EMBL" id="BBI33042.1"/>
    </source>
</evidence>
<feature type="region of interest" description="Disordered" evidence="2">
    <location>
        <begin position="167"/>
        <end position="191"/>
    </location>
</feature>
<evidence type="ECO:0000256" key="2">
    <source>
        <dbReference type="SAM" id="MobiDB-lite"/>
    </source>
</evidence>
<dbReference type="AlphaFoldDB" id="A0A3T1D4K7"/>
<keyword evidence="1" id="KW-0175">Coiled coil</keyword>
<sequence length="218" mass="24924">MQQQPYIWNGVYQTPAPNVPDWAGWAQRLYQSEQKLQQMAEQLANLQKQLDEKNKQPLHIEYHFDQLKVTRLEGTLNVGLSPQGINGIESFEAPDPTCWKVNSDPIDENEVLVGGLQNDISTYMSTSSKNDLIDLETQSGVSLDDNHRQTVVDDVKRQVNDRVRYYAKTTPYPSSGSTEDQMKWQNSIKEKTKRDIKNAFSNYLSKQQQSQKEGPTTA</sequence>
<dbReference type="Proteomes" id="UP000289856">
    <property type="component" value="Chromosome"/>
</dbReference>
<evidence type="ECO:0000256" key="1">
    <source>
        <dbReference type="SAM" id="Coils"/>
    </source>
</evidence>
<organism evidence="3 4">
    <name type="scientific">Cohnella abietis</name>
    <dbReference type="NCBI Taxonomy" id="2507935"/>
    <lineage>
        <taxon>Bacteria</taxon>
        <taxon>Bacillati</taxon>
        <taxon>Bacillota</taxon>
        <taxon>Bacilli</taxon>
        <taxon>Bacillales</taxon>
        <taxon>Paenibacillaceae</taxon>
        <taxon>Cohnella</taxon>
    </lineage>
</organism>
<dbReference type="InterPro" id="IPR019673">
    <property type="entry name" value="Spore_germination_GerPC"/>
</dbReference>
<reference evidence="3 4" key="1">
    <citation type="submission" date="2019-01" db="EMBL/GenBank/DDBJ databases">
        <title>Complete genome sequence of Cohnella hallensis HS21 isolated from Korean fir (Abies koreana) rhizospheric soil.</title>
        <authorList>
            <person name="Jiang L."/>
            <person name="Kang S.W."/>
            <person name="Kim S."/>
            <person name="Jung J."/>
            <person name="Kim C.Y."/>
            <person name="Kim D.H."/>
            <person name="Kim S.W."/>
            <person name="Lee J."/>
        </authorList>
    </citation>
    <scope>NUCLEOTIDE SEQUENCE [LARGE SCALE GENOMIC DNA]</scope>
    <source>
        <strain evidence="3 4">HS21</strain>
    </source>
</reference>
<gene>
    <name evidence="3" type="primary">gerPC</name>
    <name evidence="3" type="ORF">KCTCHS21_24410</name>
</gene>
<dbReference type="OrthoDB" id="2991331at2"/>
<feature type="coiled-coil region" evidence="1">
    <location>
        <begin position="29"/>
        <end position="56"/>
    </location>
</feature>
<dbReference type="KEGG" id="cohn:KCTCHS21_24410"/>
<evidence type="ECO:0000313" key="4">
    <source>
        <dbReference type="Proteomes" id="UP000289856"/>
    </source>
</evidence>
<dbReference type="EMBL" id="AP019400">
    <property type="protein sequence ID" value="BBI33042.1"/>
    <property type="molecule type" value="Genomic_DNA"/>
</dbReference>
<proteinExistence type="predicted"/>